<dbReference type="AlphaFoldDB" id="A0AAW2WGN4"/>
<comment type="caution">
    <text evidence="1">The sequence shown here is derived from an EMBL/GenBank/DDBJ whole genome shotgun (WGS) entry which is preliminary data.</text>
</comment>
<name>A0AAW2WGN4_SESRA</name>
<organism evidence="1">
    <name type="scientific">Sesamum radiatum</name>
    <name type="common">Black benniseed</name>
    <dbReference type="NCBI Taxonomy" id="300843"/>
    <lineage>
        <taxon>Eukaryota</taxon>
        <taxon>Viridiplantae</taxon>
        <taxon>Streptophyta</taxon>
        <taxon>Embryophyta</taxon>
        <taxon>Tracheophyta</taxon>
        <taxon>Spermatophyta</taxon>
        <taxon>Magnoliopsida</taxon>
        <taxon>eudicotyledons</taxon>
        <taxon>Gunneridae</taxon>
        <taxon>Pentapetalae</taxon>
        <taxon>asterids</taxon>
        <taxon>lamiids</taxon>
        <taxon>Lamiales</taxon>
        <taxon>Pedaliaceae</taxon>
        <taxon>Sesamum</taxon>
    </lineage>
</organism>
<sequence length="176" mass="19711">MVPSYLTQPLIIDSWGVFSTLVSLDPISHLQSNSLANSSSTPGPLIGMLLCMFYAISEAFPRWAFFSPFVTLFSPPFSLMRLGLPAQTHAALSLAFAYFWDPLWFPGKQRSRQPCLDHLLRPNTIAWELLYASYYGFHTSCVPSRFHSVLLSLSGATTRLQSISRPTPYFISSPNI</sequence>
<protein>
    <submittedName>
        <fullName evidence="1">Uncharacterized protein</fullName>
    </submittedName>
</protein>
<gene>
    <name evidence="1" type="ORF">Sradi_0039800</name>
</gene>
<reference evidence="1" key="2">
    <citation type="journal article" date="2024" name="Plant">
        <title>Genomic evolution and insights into agronomic trait innovations of Sesamum species.</title>
        <authorList>
            <person name="Miao H."/>
            <person name="Wang L."/>
            <person name="Qu L."/>
            <person name="Liu H."/>
            <person name="Sun Y."/>
            <person name="Le M."/>
            <person name="Wang Q."/>
            <person name="Wei S."/>
            <person name="Zheng Y."/>
            <person name="Lin W."/>
            <person name="Duan Y."/>
            <person name="Cao H."/>
            <person name="Xiong S."/>
            <person name="Wang X."/>
            <person name="Wei L."/>
            <person name="Li C."/>
            <person name="Ma Q."/>
            <person name="Ju M."/>
            <person name="Zhao R."/>
            <person name="Li G."/>
            <person name="Mu C."/>
            <person name="Tian Q."/>
            <person name="Mei H."/>
            <person name="Zhang T."/>
            <person name="Gao T."/>
            <person name="Zhang H."/>
        </authorList>
    </citation>
    <scope>NUCLEOTIDE SEQUENCE</scope>
    <source>
        <strain evidence="1">G02</strain>
    </source>
</reference>
<reference evidence="1" key="1">
    <citation type="submission" date="2020-06" db="EMBL/GenBank/DDBJ databases">
        <authorList>
            <person name="Li T."/>
            <person name="Hu X."/>
            <person name="Zhang T."/>
            <person name="Song X."/>
            <person name="Zhang H."/>
            <person name="Dai N."/>
            <person name="Sheng W."/>
            <person name="Hou X."/>
            <person name="Wei L."/>
        </authorList>
    </citation>
    <scope>NUCLEOTIDE SEQUENCE</scope>
    <source>
        <strain evidence="1">G02</strain>
        <tissue evidence="1">Leaf</tissue>
    </source>
</reference>
<evidence type="ECO:0000313" key="1">
    <source>
        <dbReference type="EMBL" id="KAL0441009.1"/>
    </source>
</evidence>
<accession>A0AAW2WGN4</accession>
<dbReference type="EMBL" id="JACGWJ010000001">
    <property type="protein sequence ID" value="KAL0441009.1"/>
    <property type="molecule type" value="Genomic_DNA"/>
</dbReference>
<proteinExistence type="predicted"/>